<evidence type="ECO:0000313" key="3">
    <source>
        <dbReference type="Proteomes" id="UP000620124"/>
    </source>
</evidence>
<feature type="region of interest" description="Disordered" evidence="1">
    <location>
        <begin position="126"/>
        <end position="161"/>
    </location>
</feature>
<protein>
    <submittedName>
        <fullName evidence="2">Uncharacterized protein</fullName>
    </submittedName>
</protein>
<proteinExistence type="predicted"/>
<keyword evidence="3" id="KW-1185">Reference proteome</keyword>
<evidence type="ECO:0000313" key="2">
    <source>
        <dbReference type="EMBL" id="KAF7360049.1"/>
    </source>
</evidence>
<organism evidence="2 3">
    <name type="scientific">Mycena venus</name>
    <dbReference type="NCBI Taxonomy" id="2733690"/>
    <lineage>
        <taxon>Eukaryota</taxon>
        <taxon>Fungi</taxon>
        <taxon>Dikarya</taxon>
        <taxon>Basidiomycota</taxon>
        <taxon>Agaricomycotina</taxon>
        <taxon>Agaricomycetes</taxon>
        <taxon>Agaricomycetidae</taxon>
        <taxon>Agaricales</taxon>
        <taxon>Marasmiineae</taxon>
        <taxon>Mycenaceae</taxon>
        <taxon>Mycena</taxon>
    </lineage>
</organism>
<dbReference type="Proteomes" id="UP000620124">
    <property type="component" value="Unassembled WGS sequence"/>
</dbReference>
<dbReference type="EMBL" id="JACAZI010000005">
    <property type="protein sequence ID" value="KAF7360049.1"/>
    <property type="molecule type" value="Genomic_DNA"/>
</dbReference>
<sequence>MESRAIDYLSTCLKDASFRLDKPRTTRLDSIMVQSEPNPSSRIFQLAEQASLRKREATLQERSVPKEEIGALAVPNPSSRIFQLAEQVSLRKREANLQERFVPNEEIGTMAVPNPSSRIFQLAEEASFRKGGGKSSGEVDAETRDRQNGRGGGFLAQQGRKYSGRVTAETGDWRNAYEFGARGHVLGSAWKARIH</sequence>
<evidence type="ECO:0000256" key="1">
    <source>
        <dbReference type="SAM" id="MobiDB-lite"/>
    </source>
</evidence>
<name>A0A8H6YKP4_9AGAR</name>
<comment type="caution">
    <text evidence="2">The sequence shown here is derived from an EMBL/GenBank/DDBJ whole genome shotgun (WGS) entry which is preliminary data.</text>
</comment>
<gene>
    <name evidence="2" type="ORF">MVEN_00732800</name>
</gene>
<dbReference type="AlphaFoldDB" id="A0A8H6YKP4"/>
<reference evidence="2" key="1">
    <citation type="submission" date="2020-05" db="EMBL/GenBank/DDBJ databases">
        <title>Mycena genomes resolve the evolution of fungal bioluminescence.</title>
        <authorList>
            <person name="Tsai I.J."/>
        </authorList>
    </citation>
    <scope>NUCLEOTIDE SEQUENCE</scope>
    <source>
        <strain evidence="2">CCC161011</strain>
    </source>
</reference>
<accession>A0A8H6YKP4</accession>